<organism evidence="3 4">
    <name type="scientific">Blastochloris tepida</name>
    <dbReference type="NCBI Taxonomy" id="2233851"/>
    <lineage>
        <taxon>Bacteria</taxon>
        <taxon>Pseudomonadati</taxon>
        <taxon>Pseudomonadota</taxon>
        <taxon>Alphaproteobacteria</taxon>
        <taxon>Hyphomicrobiales</taxon>
        <taxon>Blastochloridaceae</taxon>
        <taxon>Blastochloris</taxon>
    </lineage>
</organism>
<keyword evidence="4" id="KW-1185">Reference proteome</keyword>
<evidence type="ECO:0000256" key="2">
    <source>
        <dbReference type="SAM" id="SignalP"/>
    </source>
</evidence>
<dbReference type="Proteomes" id="UP000266934">
    <property type="component" value="Chromosome"/>
</dbReference>
<keyword evidence="2" id="KW-0732">Signal</keyword>
<dbReference type="EMBL" id="AP018907">
    <property type="protein sequence ID" value="BBF93283.1"/>
    <property type="molecule type" value="Genomic_DNA"/>
</dbReference>
<evidence type="ECO:0000313" key="3">
    <source>
        <dbReference type="EMBL" id="BBF93283.1"/>
    </source>
</evidence>
<feature type="chain" id="PRO_5016831531" evidence="2">
    <location>
        <begin position="22"/>
        <end position="155"/>
    </location>
</feature>
<feature type="compositionally biased region" description="Pro residues" evidence="1">
    <location>
        <begin position="61"/>
        <end position="75"/>
    </location>
</feature>
<feature type="region of interest" description="Disordered" evidence="1">
    <location>
        <begin position="29"/>
        <end position="78"/>
    </location>
</feature>
<dbReference type="KEGG" id="blag:BLTE_19680"/>
<accession>A0A348G150</accession>
<dbReference type="RefSeq" id="WP_126399858.1">
    <property type="nucleotide sequence ID" value="NZ_AP018907.1"/>
</dbReference>
<evidence type="ECO:0000256" key="1">
    <source>
        <dbReference type="SAM" id="MobiDB-lite"/>
    </source>
</evidence>
<name>A0A348G150_9HYPH</name>
<evidence type="ECO:0000313" key="4">
    <source>
        <dbReference type="Proteomes" id="UP000266934"/>
    </source>
</evidence>
<reference evidence="3 4" key="1">
    <citation type="submission" date="2018-08" db="EMBL/GenBank/DDBJ databases">
        <title>Complete genome sequencing of Blastochloris tepida GI.</title>
        <authorList>
            <person name="Tsukatani Y."/>
            <person name="Mori H."/>
        </authorList>
    </citation>
    <scope>NUCLEOTIDE SEQUENCE [LARGE SCALE GENOMIC DNA]</scope>
    <source>
        <strain evidence="3 4">GI</strain>
    </source>
</reference>
<dbReference type="OrthoDB" id="9830125at2"/>
<feature type="signal peptide" evidence="2">
    <location>
        <begin position="1"/>
        <end position="21"/>
    </location>
</feature>
<protein>
    <submittedName>
        <fullName evidence="3">Uncharacterized protein</fullName>
    </submittedName>
</protein>
<gene>
    <name evidence="3" type="ORF">BLTE_19680</name>
</gene>
<proteinExistence type="predicted"/>
<sequence>MIALARTALVVLCLAPAAALAGGVPPEEGAFQPAQQSRVQPGGPKAPPQAVSQRPLFGQPEPRPNPLYVVPPPPDGGIRTAEQVRLRLQDVCMYRSAEGDKPDETAPARCGCWSKTVAKTFSPDDIAAFDASDQMPEGIRERANAAWDACQGRRG</sequence>
<dbReference type="AlphaFoldDB" id="A0A348G150"/>